<dbReference type="PANTHER" id="PTHR43248:SF25">
    <property type="entry name" value="AB HYDROLASE-1 DOMAIN-CONTAINING PROTEIN-RELATED"/>
    <property type="match status" value="1"/>
</dbReference>
<dbReference type="Pfam" id="PF08386">
    <property type="entry name" value="Abhydrolase_4"/>
    <property type="match status" value="1"/>
</dbReference>
<feature type="domain" description="Peptidase S33 tripeptidyl aminopeptidase-like C-terminal" evidence="5">
    <location>
        <begin position="390"/>
        <end position="476"/>
    </location>
</feature>
<dbReference type="EMBL" id="QEIN01000086">
    <property type="protein sequence ID" value="RCV58687.1"/>
    <property type="molecule type" value="Genomic_DNA"/>
</dbReference>
<evidence type="ECO:0008006" key="8">
    <source>
        <dbReference type="Google" id="ProtNLM"/>
    </source>
</evidence>
<accession>A0A368T5M8</accession>
<comment type="similarity">
    <text evidence="1">Belongs to the peptidase S33 family.</text>
</comment>
<evidence type="ECO:0000256" key="2">
    <source>
        <dbReference type="ARBA" id="ARBA00022801"/>
    </source>
</evidence>
<dbReference type="AlphaFoldDB" id="A0A368T5M8"/>
<dbReference type="GO" id="GO:0016787">
    <property type="term" value="F:hydrolase activity"/>
    <property type="evidence" value="ECO:0007669"/>
    <property type="project" value="UniProtKB-KW"/>
</dbReference>
<keyword evidence="3" id="KW-0732">Signal</keyword>
<keyword evidence="7" id="KW-1185">Reference proteome</keyword>
<dbReference type="SUPFAM" id="SSF53474">
    <property type="entry name" value="alpha/beta-Hydrolases"/>
    <property type="match status" value="1"/>
</dbReference>
<gene>
    <name evidence="6" type="ORF">DEF24_12680</name>
</gene>
<evidence type="ECO:0000259" key="4">
    <source>
        <dbReference type="Pfam" id="PF00561"/>
    </source>
</evidence>
<reference evidence="6 7" key="1">
    <citation type="submission" date="2018-04" db="EMBL/GenBank/DDBJ databases">
        <title>Novel actinobacteria from marine sediment.</title>
        <authorList>
            <person name="Ng Z.Y."/>
            <person name="Tan G.Y.A."/>
        </authorList>
    </citation>
    <scope>NUCLEOTIDE SEQUENCE [LARGE SCALE GENOMIC DNA]</scope>
    <source>
        <strain evidence="6 7">TPS81</strain>
    </source>
</reference>
<evidence type="ECO:0000313" key="6">
    <source>
        <dbReference type="EMBL" id="RCV58687.1"/>
    </source>
</evidence>
<dbReference type="Gene3D" id="3.40.50.1820">
    <property type="entry name" value="alpha/beta hydrolase"/>
    <property type="match status" value="1"/>
</dbReference>
<evidence type="ECO:0000256" key="3">
    <source>
        <dbReference type="SAM" id="SignalP"/>
    </source>
</evidence>
<feature type="domain" description="AB hydrolase-1" evidence="4">
    <location>
        <begin position="168"/>
        <end position="263"/>
    </location>
</feature>
<keyword evidence="2" id="KW-0378">Hydrolase</keyword>
<evidence type="ECO:0000256" key="1">
    <source>
        <dbReference type="ARBA" id="ARBA00010088"/>
    </source>
</evidence>
<dbReference type="PANTHER" id="PTHR43248">
    <property type="entry name" value="2-SUCCINYL-6-HYDROXY-2,4-CYCLOHEXADIENE-1-CARBOXYLATE SYNTHASE"/>
    <property type="match status" value="1"/>
</dbReference>
<dbReference type="InterPro" id="IPR029058">
    <property type="entry name" value="AB_hydrolase_fold"/>
</dbReference>
<organism evidence="6 7">
    <name type="scientific">Marinitenerispora sediminis</name>
    <dbReference type="NCBI Taxonomy" id="1931232"/>
    <lineage>
        <taxon>Bacteria</taxon>
        <taxon>Bacillati</taxon>
        <taxon>Actinomycetota</taxon>
        <taxon>Actinomycetes</taxon>
        <taxon>Streptosporangiales</taxon>
        <taxon>Nocardiopsidaceae</taxon>
        <taxon>Marinitenerispora</taxon>
    </lineage>
</organism>
<dbReference type="InterPro" id="IPR051601">
    <property type="entry name" value="Serine_prot/Carboxylest_S33"/>
</dbReference>
<evidence type="ECO:0000313" key="7">
    <source>
        <dbReference type="Proteomes" id="UP000253318"/>
    </source>
</evidence>
<comment type="caution">
    <text evidence="6">The sequence shown here is derived from an EMBL/GenBank/DDBJ whole genome shotgun (WGS) entry which is preliminary data.</text>
</comment>
<dbReference type="Pfam" id="PF00561">
    <property type="entry name" value="Abhydrolase_1"/>
    <property type="match status" value="1"/>
</dbReference>
<dbReference type="InterPro" id="IPR013595">
    <property type="entry name" value="Pept_S33_TAP-like_C"/>
</dbReference>
<sequence>MLSTALAAVLLPAAATAASAAEAPEPAADRAAPGLDWGACEGLDADTGMECASLRVPVDWDRPRGRQITLVLGRLPATGQAEGTVLVNPGGPIGAANWYLTEYGEPFAGLRETRDIVTWDLRGGPMGGGMSTTLDCTWTSTRQPEVPRDQAAFADLAAANRAVADECRDNDPALFDNMDSASHARDMEAIRRALGEERLTLHMTSYGGFLGQAYARLFPDRVRTLYLDGVPNHDSDALYVQMAADGEAAFDRFVDWCAAEEACALHDRDVPDAWQELVAAANTEPIPLSVADGAYTGRHLQDAAWGVLVSARPGDAWLRLAEAVVAAENGDASGFVADPRNPYPSIPGPGVVECLDLPRPRDHADLAATLGEIQRAAPNMGGRLQGLGGVLSCVGWPTPVTNPPAPLPEGLPPLLGVGTWMDGASTERVVQQVPGSVMVRRDGPGHGLYWNGDACVVEHADRYLLTGELPPAGTEC</sequence>
<feature type="chain" id="PRO_5016588065" description="Alpha/beta hydrolase" evidence="3">
    <location>
        <begin position="21"/>
        <end position="476"/>
    </location>
</feature>
<feature type="signal peptide" evidence="3">
    <location>
        <begin position="1"/>
        <end position="20"/>
    </location>
</feature>
<dbReference type="Proteomes" id="UP000253318">
    <property type="component" value="Unassembled WGS sequence"/>
</dbReference>
<dbReference type="InterPro" id="IPR000073">
    <property type="entry name" value="AB_hydrolase_1"/>
</dbReference>
<name>A0A368T5M8_9ACTN</name>
<proteinExistence type="inferred from homology"/>
<evidence type="ECO:0000259" key="5">
    <source>
        <dbReference type="Pfam" id="PF08386"/>
    </source>
</evidence>
<protein>
    <recommendedName>
        <fullName evidence="8">Alpha/beta hydrolase</fullName>
    </recommendedName>
</protein>